<organism evidence="2 3">
    <name type="scientific">Embleya scabrispora</name>
    <dbReference type="NCBI Taxonomy" id="159449"/>
    <lineage>
        <taxon>Bacteria</taxon>
        <taxon>Bacillati</taxon>
        <taxon>Actinomycetota</taxon>
        <taxon>Actinomycetes</taxon>
        <taxon>Kitasatosporales</taxon>
        <taxon>Streptomycetaceae</taxon>
        <taxon>Embleya</taxon>
    </lineage>
</organism>
<comment type="caution">
    <text evidence="2">The sequence shown here is derived from an EMBL/GenBank/DDBJ whole genome shotgun (WGS) entry which is preliminary data.</text>
</comment>
<name>A0A1T3NJT8_9ACTN</name>
<protein>
    <submittedName>
        <fullName evidence="2">Uncharacterized protein</fullName>
    </submittedName>
</protein>
<dbReference type="InterPro" id="IPR016084">
    <property type="entry name" value="Haem_Oase-like_multi-hlx"/>
</dbReference>
<dbReference type="AlphaFoldDB" id="A0A1T3NJT8"/>
<dbReference type="Proteomes" id="UP000190037">
    <property type="component" value="Unassembled WGS sequence"/>
</dbReference>
<accession>A0A1T3NJT8</accession>
<proteinExistence type="predicted"/>
<evidence type="ECO:0000256" key="1">
    <source>
        <dbReference type="SAM" id="MobiDB-lite"/>
    </source>
</evidence>
<evidence type="ECO:0000313" key="2">
    <source>
        <dbReference type="EMBL" id="OPC76960.1"/>
    </source>
</evidence>
<evidence type="ECO:0000313" key="3">
    <source>
        <dbReference type="Proteomes" id="UP000190037"/>
    </source>
</evidence>
<sequence>MPLTSFLDAVPIGGGEKVVSQDVLFLARTGRMDAEVCRRLVIAEYQTREAEARAYAALLRCHRQEVPQRFFAYAHGRSTHHRHRLLTSAAPALCLTPADLRGASTTLAVRHLDAFLACVARRAGPGEAALTIRTGAALWSRSCAMLAETLDGRPDVPAAFVAHLNAHRDNCAPTADGVLRVIEYGLAAGEPRENITRSALMIESLWRAWWRSVAGETGARDSPDPAHTGGETPPSQRTHPPSRRDRMNPEQLVEAMKPDVERFVRGNEMVERALAKQVHGDQFKRLLLAEYQCQEAELSSYGQLVARHRHEDPARLFSFILHTIAEARRLLREGAPSVGIADRRIPAVPVDQGLYRVVRDLSWPGMHAGAAEAALYLHTDLSTWCTLFSRIADAAEDLPDVPGPVIAYMRSWGDRPPPEVAEGTLTVLEYGLSQGEEPDRILHTARQLGALLDGYWNYVVGD</sequence>
<dbReference type="SUPFAM" id="SSF48613">
    <property type="entry name" value="Heme oxygenase-like"/>
    <property type="match status" value="1"/>
</dbReference>
<dbReference type="EMBL" id="MWQN01000004">
    <property type="protein sequence ID" value="OPC76960.1"/>
    <property type="molecule type" value="Genomic_DNA"/>
</dbReference>
<keyword evidence="3" id="KW-1185">Reference proteome</keyword>
<feature type="region of interest" description="Disordered" evidence="1">
    <location>
        <begin position="217"/>
        <end position="246"/>
    </location>
</feature>
<dbReference type="STRING" id="159449.B4N89_40940"/>
<reference evidence="2 3" key="1">
    <citation type="submission" date="2017-03" db="EMBL/GenBank/DDBJ databases">
        <title>Draft genome sequence of Streptomyces scabrisporus NF3, endophyte isolated from Amphipterygium adstringens.</title>
        <authorList>
            <person name="Vazquez M."/>
            <person name="Ceapa C.D."/>
            <person name="Rodriguez Luna D."/>
            <person name="Sanchez Esquivel S."/>
        </authorList>
    </citation>
    <scope>NUCLEOTIDE SEQUENCE [LARGE SCALE GENOMIC DNA]</scope>
    <source>
        <strain evidence="2 3">NF3</strain>
    </source>
</reference>
<gene>
    <name evidence="2" type="ORF">B4N89_40940</name>
</gene>